<name>A0AAU8H1B5_9BACT</name>
<dbReference type="Pfam" id="PF00005">
    <property type="entry name" value="ABC_tran"/>
    <property type="match status" value="1"/>
</dbReference>
<keyword evidence="2" id="KW-0067">ATP-binding</keyword>
<dbReference type="InterPro" id="IPR003439">
    <property type="entry name" value="ABC_transporter-like_ATP-bd"/>
</dbReference>
<organism evidence="2">
    <name type="scientific">Thermodesulfovibrio obliviosus</name>
    <dbReference type="NCBI Taxonomy" id="3118332"/>
    <lineage>
        <taxon>Bacteria</taxon>
        <taxon>Pseudomonadati</taxon>
        <taxon>Nitrospirota</taxon>
        <taxon>Thermodesulfovibrionia</taxon>
        <taxon>Thermodesulfovibrionales</taxon>
        <taxon>Thermodesulfovibrionaceae</taxon>
        <taxon>Thermodesulfovibrio</taxon>
    </lineage>
</organism>
<evidence type="ECO:0000259" key="1">
    <source>
        <dbReference type="PROSITE" id="PS50893"/>
    </source>
</evidence>
<protein>
    <submittedName>
        <fullName evidence="2">ATP-binding cassette domain-containing protein</fullName>
    </submittedName>
</protein>
<dbReference type="InterPro" id="IPR015854">
    <property type="entry name" value="ABC_transpr_LolD-like"/>
</dbReference>
<feature type="domain" description="ABC transporter" evidence="1">
    <location>
        <begin position="2"/>
        <end position="209"/>
    </location>
</feature>
<proteinExistence type="predicted"/>
<dbReference type="PROSITE" id="PS50893">
    <property type="entry name" value="ABC_TRANSPORTER_2"/>
    <property type="match status" value="1"/>
</dbReference>
<dbReference type="PANTHER" id="PTHR24220">
    <property type="entry name" value="IMPORT ATP-BINDING PROTEIN"/>
    <property type="match status" value="1"/>
</dbReference>
<dbReference type="InterPro" id="IPR027417">
    <property type="entry name" value="P-loop_NTPase"/>
</dbReference>
<dbReference type="RefSeq" id="WP_353686344.1">
    <property type="nucleotide sequence ID" value="NZ_CP144374.1"/>
</dbReference>
<gene>
    <name evidence="2" type="ORF">V4D31_00775</name>
</gene>
<dbReference type="GO" id="GO:0022857">
    <property type="term" value="F:transmembrane transporter activity"/>
    <property type="evidence" value="ECO:0007669"/>
    <property type="project" value="TreeGrafter"/>
</dbReference>
<dbReference type="GO" id="GO:0005886">
    <property type="term" value="C:plasma membrane"/>
    <property type="evidence" value="ECO:0007669"/>
    <property type="project" value="TreeGrafter"/>
</dbReference>
<dbReference type="PANTHER" id="PTHR24220:SF86">
    <property type="entry name" value="ABC TRANSPORTER ABCH.1"/>
    <property type="match status" value="1"/>
</dbReference>
<evidence type="ECO:0000313" key="2">
    <source>
        <dbReference type="EMBL" id="XCH48702.1"/>
    </source>
</evidence>
<reference evidence="2" key="1">
    <citation type="submission" date="2024-01" db="EMBL/GenBank/DDBJ databases">
        <title>The first autotrophic representatives of the genus Thermodesulfovibrio.</title>
        <authorList>
            <person name="Maltseva A.I."/>
            <person name="Elcheninov A.G."/>
            <person name="Kublanov I.V."/>
            <person name="Lebedinsky A.V."/>
            <person name="Frolov E.N."/>
        </authorList>
    </citation>
    <scope>NUCLEOTIDE SEQUENCE</scope>
    <source>
        <strain evidence="2">3462-1</strain>
    </source>
</reference>
<dbReference type="GO" id="GO:0016887">
    <property type="term" value="F:ATP hydrolysis activity"/>
    <property type="evidence" value="ECO:0007669"/>
    <property type="project" value="InterPro"/>
</dbReference>
<sequence>MIKAIDVTGEFIKKEMNFEIEKGSKTVFIFEKEEQGNEFLKIITGIKNPEKGEIIFMGKNLKETTRDNLFKLRKKTGIVFKTGGLISNLKAWENLILPALYHKLDDEEKIIKKGIELLRKLEFKKEPMSSVAELTNFEKRIIGIARAVLMNPEIIILEYPLYGLEESKKKWLIEKIQELAGSKTLLYILDSERESLLIEKADLIKYAEN</sequence>
<accession>A0AAU8H1B5</accession>
<dbReference type="GO" id="GO:0005524">
    <property type="term" value="F:ATP binding"/>
    <property type="evidence" value="ECO:0007669"/>
    <property type="project" value="UniProtKB-KW"/>
</dbReference>
<dbReference type="SUPFAM" id="SSF52540">
    <property type="entry name" value="P-loop containing nucleoside triphosphate hydrolases"/>
    <property type="match status" value="1"/>
</dbReference>
<dbReference type="KEGG" id="tob:V4D31_00775"/>
<keyword evidence="2" id="KW-0547">Nucleotide-binding</keyword>
<dbReference type="AlphaFoldDB" id="A0AAU8H1B5"/>
<dbReference type="EMBL" id="CP144374">
    <property type="protein sequence ID" value="XCH48702.1"/>
    <property type="molecule type" value="Genomic_DNA"/>
</dbReference>
<dbReference type="Gene3D" id="3.40.50.300">
    <property type="entry name" value="P-loop containing nucleotide triphosphate hydrolases"/>
    <property type="match status" value="1"/>
</dbReference>